<dbReference type="RefSeq" id="WP_387699763.1">
    <property type="nucleotide sequence ID" value="NZ_JBIAMX010000004.1"/>
</dbReference>
<evidence type="ECO:0000256" key="1">
    <source>
        <dbReference type="SAM" id="MobiDB-lite"/>
    </source>
</evidence>
<keyword evidence="2" id="KW-1133">Transmembrane helix</keyword>
<feature type="compositionally biased region" description="Pro residues" evidence="1">
    <location>
        <begin position="38"/>
        <end position="52"/>
    </location>
</feature>
<dbReference type="Proteomes" id="UP001601444">
    <property type="component" value="Unassembled WGS sequence"/>
</dbReference>
<feature type="transmembrane region" description="Helical" evidence="2">
    <location>
        <begin position="158"/>
        <end position="179"/>
    </location>
</feature>
<keyword evidence="4" id="KW-1185">Reference proteome</keyword>
<sequence>MSDQGNDAEWAAPGGTAYPPEVNRPQAGRATPGSAPGAIPPPPVASPVPGFPPDPAVAAAPGGWTPYPAAETPVPKPVTIAFWAMIAGAVITVLGALIGVAQRDALRAETQGRLAGAFSDDFADTLFYVSFVGGLVMALISAGLWTWMAFTNRAGKNWARITASVFFGINALSFLVGVMSAAATQTSTAQAVSTAMGLLGFVAGLVAVVALWQKQCAPYFLPLPAAAPYPYPPYPPYPPR</sequence>
<evidence type="ECO:0000313" key="4">
    <source>
        <dbReference type="Proteomes" id="UP001601444"/>
    </source>
</evidence>
<gene>
    <name evidence="3" type="ORF">ACFYTF_09650</name>
</gene>
<comment type="caution">
    <text evidence="3">The sequence shown here is derived from an EMBL/GenBank/DDBJ whole genome shotgun (WGS) entry which is preliminary data.</text>
</comment>
<feature type="transmembrane region" description="Helical" evidence="2">
    <location>
        <begin position="122"/>
        <end position="146"/>
    </location>
</feature>
<feature type="region of interest" description="Disordered" evidence="1">
    <location>
        <begin position="1"/>
        <end position="52"/>
    </location>
</feature>
<feature type="transmembrane region" description="Helical" evidence="2">
    <location>
        <begin position="191"/>
        <end position="212"/>
    </location>
</feature>
<feature type="transmembrane region" description="Helical" evidence="2">
    <location>
        <begin position="80"/>
        <end position="101"/>
    </location>
</feature>
<evidence type="ECO:0000256" key="2">
    <source>
        <dbReference type="SAM" id="Phobius"/>
    </source>
</evidence>
<accession>A0ABW6PL42</accession>
<keyword evidence="2" id="KW-0812">Transmembrane</keyword>
<reference evidence="3 4" key="1">
    <citation type="submission" date="2024-10" db="EMBL/GenBank/DDBJ databases">
        <title>The Natural Products Discovery Center: Release of the First 8490 Sequenced Strains for Exploring Actinobacteria Biosynthetic Diversity.</title>
        <authorList>
            <person name="Kalkreuter E."/>
            <person name="Kautsar S.A."/>
            <person name="Yang D."/>
            <person name="Bader C.D."/>
            <person name="Teijaro C.N."/>
            <person name="Fluegel L."/>
            <person name="Davis C.M."/>
            <person name="Simpson J.R."/>
            <person name="Lauterbach L."/>
            <person name="Steele A.D."/>
            <person name="Gui C."/>
            <person name="Meng S."/>
            <person name="Li G."/>
            <person name="Viehrig K."/>
            <person name="Ye F."/>
            <person name="Su P."/>
            <person name="Kiefer A.F."/>
            <person name="Nichols A."/>
            <person name="Cepeda A.J."/>
            <person name="Yan W."/>
            <person name="Fan B."/>
            <person name="Jiang Y."/>
            <person name="Adhikari A."/>
            <person name="Zheng C.-J."/>
            <person name="Schuster L."/>
            <person name="Cowan T.M."/>
            <person name="Smanski M.J."/>
            <person name="Chevrette M.G."/>
            <person name="De Carvalho L.P.S."/>
            <person name="Shen B."/>
        </authorList>
    </citation>
    <scope>NUCLEOTIDE SEQUENCE [LARGE SCALE GENOMIC DNA]</scope>
    <source>
        <strain evidence="3 4">NPDC004045</strain>
    </source>
</reference>
<keyword evidence="2" id="KW-0472">Membrane</keyword>
<proteinExistence type="predicted"/>
<name>A0ABW6PL42_9NOCA</name>
<evidence type="ECO:0000313" key="3">
    <source>
        <dbReference type="EMBL" id="MFF0543092.1"/>
    </source>
</evidence>
<protein>
    <submittedName>
        <fullName evidence="3">Uncharacterized protein</fullName>
    </submittedName>
</protein>
<dbReference type="EMBL" id="JBIAMX010000004">
    <property type="protein sequence ID" value="MFF0543092.1"/>
    <property type="molecule type" value="Genomic_DNA"/>
</dbReference>
<organism evidence="3 4">
    <name type="scientific">Nocardia thailandica</name>
    <dbReference type="NCBI Taxonomy" id="257275"/>
    <lineage>
        <taxon>Bacteria</taxon>
        <taxon>Bacillati</taxon>
        <taxon>Actinomycetota</taxon>
        <taxon>Actinomycetes</taxon>
        <taxon>Mycobacteriales</taxon>
        <taxon>Nocardiaceae</taxon>
        <taxon>Nocardia</taxon>
    </lineage>
</organism>